<dbReference type="EMBL" id="BK015698">
    <property type="protein sequence ID" value="DAE20633.1"/>
    <property type="molecule type" value="Genomic_DNA"/>
</dbReference>
<reference evidence="1" key="1">
    <citation type="journal article" date="2021" name="Proc. Natl. Acad. Sci. U.S.A.">
        <title>A Catalog of Tens of Thousands of Viruses from Human Metagenomes Reveals Hidden Associations with Chronic Diseases.</title>
        <authorList>
            <person name="Tisza M.J."/>
            <person name="Buck C.B."/>
        </authorList>
    </citation>
    <scope>NUCLEOTIDE SEQUENCE</scope>
    <source>
        <strain evidence="1">CtJ3t72</strain>
    </source>
</reference>
<organism evidence="1">
    <name type="scientific">Siphoviridae sp. ctJ3t72</name>
    <dbReference type="NCBI Taxonomy" id="2826240"/>
    <lineage>
        <taxon>Viruses</taxon>
        <taxon>Duplodnaviria</taxon>
        <taxon>Heunggongvirae</taxon>
        <taxon>Uroviricota</taxon>
        <taxon>Caudoviricetes</taxon>
    </lineage>
</organism>
<evidence type="ECO:0000313" key="1">
    <source>
        <dbReference type="EMBL" id="DAE20633.1"/>
    </source>
</evidence>
<name>A0A8S5QP94_9CAUD</name>
<sequence length="59" mass="6536">MKIELSADLAEMVSGLLHEYQESVAYDAAFASYCGEVAKKFDDAVERAKKDSTSERDTD</sequence>
<accession>A0A8S5QP94</accession>
<proteinExistence type="predicted"/>
<protein>
    <submittedName>
        <fullName evidence="1">Uncharacterized protein</fullName>
    </submittedName>
</protein>